<protein>
    <recommendedName>
        <fullName evidence="2">Glycosyltransferase 2-like domain-containing protein</fullName>
    </recommendedName>
</protein>
<feature type="non-terminal residue" evidence="1">
    <location>
        <position position="1"/>
    </location>
</feature>
<gene>
    <name evidence="1" type="ORF">S01H1_59579</name>
</gene>
<dbReference type="AlphaFoldDB" id="X0WPN7"/>
<comment type="caution">
    <text evidence="1">The sequence shown here is derived from an EMBL/GenBank/DDBJ whole genome shotgun (WGS) entry which is preliminary data.</text>
</comment>
<feature type="non-terminal residue" evidence="1">
    <location>
        <position position="255"/>
    </location>
</feature>
<organism evidence="1">
    <name type="scientific">marine sediment metagenome</name>
    <dbReference type="NCBI Taxonomy" id="412755"/>
    <lineage>
        <taxon>unclassified sequences</taxon>
        <taxon>metagenomes</taxon>
        <taxon>ecological metagenomes</taxon>
    </lineage>
</organism>
<name>X0WPN7_9ZZZZ</name>
<dbReference type="EMBL" id="BARS01038973">
    <property type="protein sequence ID" value="GAG14656.1"/>
    <property type="molecule type" value="Genomic_DNA"/>
</dbReference>
<evidence type="ECO:0000313" key="1">
    <source>
        <dbReference type="EMBL" id="GAG14656.1"/>
    </source>
</evidence>
<evidence type="ECO:0008006" key="2">
    <source>
        <dbReference type="Google" id="ProtNLM"/>
    </source>
</evidence>
<proteinExistence type="predicted"/>
<sequence length="255" mass="29004">DKLLLDSLVSDAPNELKKHEIWMRRLRTFLDETAASCSKAEHPVDEAVACNKKPAARNDVATEIVGLIFSKDRPMQLAATIESFSLHCSDNANIKLHVLYKASNELYRTQYDTLKNEFADVTFIEEIDFKAQTLDVISEHEHVLFLVDDNLFVKDFSLADIVGFLKQNHNALGFSLRLGKNTTYSYARDAQVTLPPFWYVAKSVLKYDWTRAHIHFAYPLELSSSIYRTADIAPLLKKLDFDNPNMLEGLMAANT</sequence>
<accession>X0WPN7</accession>
<reference evidence="1" key="1">
    <citation type="journal article" date="2014" name="Front. Microbiol.">
        <title>High frequency of phylogenetically diverse reductive dehalogenase-homologous genes in deep subseafloor sedimentary metagenomes.</title>
        <authorList>
            <person name="Kawai M."/>
            <person name="Futagami T."/>
            <person name="Toyoda A."/>
            <person name="Takaki Y."/>
            <person name="Nishi S."/>
            <person name="Hori S."/>
            <person name="Arai W."/>
            <person name="Tsubouchi T."/>
            <person name="Morono Y."/>
            <person name="Uchiyama I."/>
            <person name="Ito T."/>
            <person name="Fujiyama A."/>
            <person name="Inagaki F."/>
            <person name="Takami H."/>
        </authorList>
    </citation>
    <scope>NUCLEOTIDE SEQUENCE</scope>
    <source>
        <strain evidence="1">Expedition CK06-06</strain>
    </source>
</reference>